<evidence type="ECO:0008006" key="4">
    <source>
        <dbReference type="Google" id="ProtNLM"/>
    </source>
</evidence>
<feature type="compositionally biased region" description="Polar residues" evidence="1">
    <location>
        <begin position="47"/>
        <end position="62"/>
    </location>
</feature>
<name>A0A5B0MY75_PUCGR</name>
<protein>
    <recommendedName>
        <fullName evidence="4">Syntrophin, gamma</fullName>
    </recommendedName>
</protein>
<reference evidence="2 3" key="1">
    <citation type="submission" date="2019-05" db="EMBL/GenBank/DDBJ databases">
        <title>Emergence of the Ug99 lineage of the wheat stem rust pathogen through somatic hybridization.</title>
        <authorList>
            <person name="Li F."/>
            <person name="Upadhyaya N.M."/>
            <person name="Sperschneider J."/>
            <person name="Matny O."/>
            <person name="Nguyen-Phuc H."/>
            <person name="Mago R."/>
            <person name="Raley C."/>
            <person name="Miller M.E."/>
            <person name="Silverstein K.A.T."/>
            <person name="Henningsen E."/>
            <person name="Hirsch C.D."/>
            <person name="Visser B."/>
            <person name="Pretorius Z.A."/>
            <person name="Steffenson B.J."/>
            <person name="Schwessinger B."/>
            <person name="Dodds P.N."/>
            <person name="Figueroa M."/>
        </authorList>
    </citation>
    <scope>NUCLEOTIDE SEQUENCE [LARGE SCALE GENOMIC DNA]</scope>
    <source>
        <strain evidence="2 3">Ug99</strain>
    </source>
</reference>
<gene>
    <name evidence="2" type="ORF">PGTUg99_028757</name>
</gene>
<dbReference type="Proteomes" id="UP000325313">
    <property type="component" value="Unassembled WGS sequence"/>
</dbReference>
<evidence type="ECO:0000256" key="1">
    <source>
        <dbReference type="SAM" id="MobiDB-lite"/>
    </source>
</evidence>
<organism evidence="2 3">
    <name type="scientific">Puccinia graminis f. sp. tritici</name>
    <dbReference type="NCBI Taxonomy" id="56615"/>
    <lineage>
        <taxon>Eukaryota</taxon>
        <taxon>Fungi</taxon>
        <taxon>Dikarya</taxon>
        <taxon>Basidiomycota</taxon>
        <taxon>Pucciniomycotina</taxon>
        <taxon>Pucciniomycetes</taxon>
        <taxon>Pucciniales</taxon>
        <taxon>Pucciniaceae</taxon>
        <taxon>Puccinia</taxon>
    </lineage>
</organism>
<dbReference type="AlphaFoldDB" id="A0A5B0MY75"/>
<feature type="region of interest" description="Disordered" evidence="1">
    <location>
        <begin position="1"/>
        <end position="135"/>
    </location>
</feature>
<feature type="compositionally biased region" description="Low complexity" evidence="1">
    <location>
        <begin position="182"/>
        <end position="198"/>
    </location>
</feature>
<sequence>MSQSDSSALTELDSSDSSALSELEDSIDVPTSTADASSMGSSEQSSAGYPNTRSKTGLSQHNLAAFNSLLQSQADASEKAAPAKPESSCHTASSASRPRFVPPKGPRKQHRTGFRQLPGANGVVKRGRPSKKEYKLAGVEVDMYALKGVTLHGPAKSLDEVKGGQIVARRSINGRRRSSARKPSSTGSAAAKGKSASGPLNAIQEEAPALQQATMLPSHSYRDTQQMLFSSTQGPSVYNYQLGLGGQNFTQQEFPSAFETLNDPNYSMHNTDINGLPQHNFVPPPWDNSLLPDPGFQSLSDLPRFSGLFDQQASFNFASLNPMQTLVDPTVDPNLNYASLGMPAWTGSDPRLYAYPPVGLDANNLPLPDSQNFNGSQYSSTGYNQYAYPSGFQNFQQ</sequence>
<dbReference type="EMBL" id="VDEP01000440">
    <property type="protein sequence ID" value="KAA1081921.1"/>
    <property type="molecule type" value="Genomic_DNA"/>
</dbReference>
<evidence type="ECO:0000313" key="2">
    <source>
        <dbReference type="EMBL" id="KAA1081921.1"/>
    </source>
</evidence>
<feature type="compositionally biased region" description="Low complexity" evidence="1">
    <location>
        <begin position="1"/>
        <end position="21"/>
    </location>
</feature>
<proteinExistence type="predicted"/>
<feature type="region of interest" description="Disordered" evidence="1">
    <location>
        <begin position="170"/>
        <end position="198"/>
    </location>
</feature>
<evidence type="ECO:0000313" key="3">
    <source>
        <dbReference type="Proteomes" id="UP000325313"/>
    </source>
</evidence>
<comment type="caution">
    <text evidence="2">The sequence shown here is derived from an EMBL/GenBank/DDBJ whole genome shotgun (WGS) entry which is preliminary data.</text>
</comment>
<accession>A0A5B0MY75</accession>
<feature type="compositionally biased region" description="Low complexity" evidence="1">
    <location>
        <begin position="37"/>
        <end position="46"/>
    </location>
</feature>